<proteinExistence type="predicted"/>
<sequence length="71" mass="8040">MTRKAIRLMSLRTEVVAARRPRCTRLTSALSHSDLSLDPPHPPHSEYDKDANTRLKKGSCLNLKQLDFVVP</sequence>
<organism evidence="1 2">
    <name type="scientific">Portunus trituberculatus</name>
    <name type="common">Swimming crab</name>
    <name type="synonym">Neptunus trituberculatus</name>
    <dbReference type="NCBI Taxonomy" id="210409"/>
    <lineage>
        <taxon>Eukaryota</taxon>
        <taxon>Metazoa</taxon>
        <taxon>Ecdysozoa</taxon>
        <taxon>Arthropoda</taxon>
        <taxon>Crustacea</taxon>
        <taxon>Multicrustacea</taxon>
        <taxon>Malacostraca</taxon>
        <taxon>Eumalacostraca</taxon>
        <taxon>Eucarida</taxon>
        <taxon>Decapoda</taxon>
        <taxon>Pleocyemata</taxon>
        <taxon>Brachyura</taxon>
        <taxon>Eubrachyura</taxon>
        <taxon>Portunoidea</taxon>
        <taxon>Portunidae</taxon>
        <taxon>Portuninae</taxon>
        <taxon>Portunus</taxon>
    </lineage>
</organism>
<protein>
    <submittedName>
        <fullName evidence="1">Uncharacterized protein</fullName>
    </submittedName>
</protein>
<reference evidence="1 2" key="1">
    <citation type="submission" date="2019-05" db="EMBL/GenBank/DDBJ databases">
        <title>Another draft genome of Portunus trituberculatus and its Hox gene families provides insights of decapod evolution.</title>
        <authorList>
            <person name="Jeong J.-H."/>
            <person name="Song I."/>
            <person name="Kim S."/>
            <person name="Choi T."/>
            <person name="Kim D."/>
            <person name="Ryu S."/>
            <person name="Kim W."/>
        </authorList>
    </citation>
    <scope>NUCLEOTIDE SEQUENCE [LARGE SCALE GENOMIC DNA]</scope>
    <source>
        <tissue evidence="1">Muscle</tissue>
    </source>
</reference>
<gene>
    <name evidence="1" type="ORF">E2C01_032324</name>
</gene>
<dbReference type="AlphaFoldDB" id="A0A5B7F0M6"/>
<comment type="caution">
    <text evidence="1">The sequence shown here is derived from an EMBL/GenBank/DDBJ whole genome shotgun (WGS) entry which is preliminary data.</text>
</comment>
<dbReference type="EMBL" id="VSRR010004178">
    <property type="protein sequence ID" value="MPC38808.1"/>
    <property type="molecule type" value="Genomic_DNA"/>
</dbReference>
<name>A0A5B7F0M6_PORTR</name>
<evidence type="ECO:0000313" key="2">
    <source>
        <dbReference type="Proteomes" id="UP000324222"/>
    </source>
</evidence>
<keyword evidence="2" id="KW-1185">Reference proteome</keyword>
<evidence type="ECO:0000313" key="1">
    <source>
        <dbReference type="EMBL" id="MPC38808.1"/>
    </source>
</evidence>
<dbReference type="Proteomes" id="UP000324222">
    <property type="component" value="Unassembled WGS sequence"/>
</dbReference>
<accession>A0A5B7F0M6</accession>